<keyword evidence="7 8" id="KW-0132">Cell division</keyword>
<comment type="catalytic activity">
    <reaction evidence="7 8">
        <text>UDP-N-acetyl-alpha-D-muramoyl-L-alanine + D-glutamate + ATP = UDP-N-acetyl-alpha-D-muramoyl-L-alanyl-D-glutamate + ADP + phosphate + H(+)</text>
        <dbReference type="Rhea" id="RHEA:16429"/>
        <dbReference type="ChEBI" id="CHEBI:15378"/>
        <dbReference type="ChEBI" id="CHEBI:29986"/>
        <dbReference type="ChEBI" id="CHEBI:30616"/>
        <dbReference type="ChEBI" id="CHEBI:43474"/>
        <dbReference type="ChEBI" id="CHEBI:83898"/>
        <dbReference type="ChEBI" id="CHEBI:83900"/>
        <dbReference type="ChEBI" id="CHEBI:456216"/>
        <dbReference type="EC" id="6.3.2.9"/>
    </reaction>
</comment>
<dbReference type="Gene3D" id="3.40.50.720">
    <property type="entry name" value="NAD(P)-binding Rossmann-like Domain"/>
    <property type="match status" value="1"/>
</dbReference>
<keyword evidence="7 8" id="KW-0131">Cell cycle</keyword>
<dbReference type="GO" id="GO:0051301">
    <property type="term" value="P:cell division"/>
    <property type="evidence" value="ECO:0007669"/>
    <property type="project" value="UniProtKB-KW"/>
</dbReference>
<keyword evidence="4 7" id="KW-0436">Ligase</keyword>
<comment type="caution">
    <text evidence="11">The sequence shown here is derived from an EMBL/GenBank/DDBJ whole genome shotgun (WGS) entry which is preliminary data.</text>
</comment>
<dbReference type="InterPro" id="IPR005762">
    <property type="entry name" value="MurD"/>
</dbReference>
<name>A0A0A2EXX7_9PORP</name>
<dbReference type="Proteomes" id="UP000030146">
    <property type="component" value="Unassembled WGS sequence"/>
</dbReference>
<dbReference type="SUPFAM" id="SSF51984">
    <property type="entry name" value="MurCD N-terminal domain"/>
    <property type="match status" value="1"/>
</dbReference>
<protein>
    <recommendedName>
        <fullName evidence="7 8">UDP-N-acetylmuramoylalanine--D-glutamate ligase</fullName>
        <ecNumber evidence="7 8">6.3.2.9</ecNumber>
    </recommendedName>
    <alternativeName>
        <fullName evidence="7">D-glutamic acid-adding enzyme</fullName>
    </alternativeName>
    <alternativeName>
        <fullName evidence="7">UDP-N-acetylmuramoyl-L-alanyl-D-glutamate synthetase</fullName>
    </alternativeName>
</protein>
<proteinExistence type="inferred from homology"/>
<keyword evidence="5 7" id="KW-0547">Nucleotide-binding</keyword>
<dbReference type="PANTHER" id="PTHR43692:SF1">
    <property type="entry name" value="UDP-N-ACETYLMURAMOYLALANINE--D-GLUTAMATE LIGASE"/>
    <property type="match status" value="1"/>
</dbReference>
<dbReference type="Pfam" id="PF21799">
    <property type="entry name" value="MurD-like_N"/>
    <property type="match status" value="1"/>
</dbReference>
<evidence type="ECO:0000313" key="11">
    <source>
        <dbReference type="EMBL" id="KGN83741.1"/>
    </source>
</evidence>
<evidence type="ECO:0000256" key="6">
    <source>
        <dbReference type="ARBA" id="ARBA00022840"/>
    </source>
</evidence>
<sequence length="450" mass="50582">MEQLKYDIVVLGAGESGIGAALLAQAKGLSVFVSDYGKIAPKYKEELERYAIPYEEGQHTEEIILQAGELIKSPGIPDTAPIIRQALAKGIGIVSEIEFAGRYTDAFMVCITGSNGKTTTTMWLYNLLCKAGLDIGLAGNVGFSLARQVAFDPHPYYVIELSSFQLDNMYDFRANVAILLNITLDHLDRYDHRFELYAEAKMRITQNQQPEDCFIYWEDDAFISQWVAEHHPTARCMPFAMEARTENTTAWINEKNELVVMNLNSPFVMDEELLALSGMHNRHNAMATAIAAKAMDIKNEDIREALQDFKNVPHRLEKIARVKGVDYINDSKATNVNSTWYALESIKTKVILIMGGTDKGNDYTDIEDLVLSKVDGLIFLGVDNEKLHKFFDGKIRRIADARSMHEAVSLAYKMASKGDTVLLSPACASFDLFRNYEDRGDQFRKEVLNL</sequence>
<dbReference type="RefSeq" id="WP_039426855.1">
    <property type="nucleotide sequence ID" value="NZ_JRAK01000160.1"/>
</dbReference>
<dbReference type="InterPro" id="IPR036615">
    <property type="entry name" value="Mur_ligase_C_dom_sf"/>
</dbReference>
<comment type="subcellular location">
    <subcellularLocation>
        <location evidence="1 7 8">Cytoplasm</location>
    </subcellularLocation>
</comment>
<keyword evidence="12" id="KW-1185">Reference proteome</keyword>
<evidence type="ECO:0000313" key="12">
    <source>
        <dbReference type="Proteomes" id="UP000030146"/>
    </source>
</evidence>
<dbReference type="HAMAP" id="MF_00639">
    <property type="entry name" value="MurD"/>
    <property type="match status" value="1"/>
</dbReference>
<dbReference type="GO" id="GO:0009252">
    <property type="term" value="P:peptidoglycan biosynthetic process"/>
    <property type="evidence" value="ECO:0007669"/>
    <property type="project" value="UniProtKB-UniRule"/>
</dbReference>
<dbReference type="UniPathway" id="UPA00219"/>
<dbReference type="GO" id="GO:0071555">
    <property type="term" value="P:cell wall organization"/>
    <property type="evidence" value="ECO:0007669"/>
    <property type="project" value="UniProtKB-KW"/>
</dbReference>
<dbReference type="InterPro" id="IPR013221">
    <property type="entry name" value="Mur_ligase_cen"/>
</dbReference>
<keyword evidence="7 8" id="KW-0133">Cell shape</keyword>
<comment type="function">
    <text evidence="7 8">Cell wall formation. Catalyzes the addition of glutamate to the nucleotide precursor UDP-N-acetylmuramoyl-L-alanine (UMA).</text>
</comment>
<dbReference type="NCBIfam" id="TIGR01087">
    <property type="entry name" value="murD"/>
    <property type="match status" value="1"/>
</dbReference>
<evidence type="ECO:0000256" key="3">
    <source>
        <dbReference type="ARBA" id="ARBA00022490"/>
    </source>
</evidence>
<dbReference type="SUPFAM" id="SSF53623">
    <property type="entry name" value="MurD-like peptide ligases, catalytic domain"/>
    <property type="match status" value="1"/>
</dbReference>
<comment type="similarity">
    <text evidence="7">Belongs to the MurCDEF family.</text>
</comment>
<dbReference type="GO" id="GO:0008764">
    <property type="term" value="F:UDP-N-acetylmuramoylalanine-D-glutamate ligase activity"/>
    <property type="evidence" value="ECO:0007669"/>
    <property type="project" value="UniProtKB-UniRule"/>
</dbReference>
<evidence type="ECO:0000256" key="5">
    <source>
        <dbReference type="ARBA" id="ARBA00022741"/>
    </source>
</evidence>
<evidence type="ECO:0000259" key="9">
    <source>
        <dbReference type="Pfam" id="PF02875"/>
    </source>
</evidence>
<dbReference type="GO" id="GO:0005524">
    <property type="term" value="F:ATP binding"/>
    <property type="evidence" value="ECO:0007669"/>
    <property type="project" value="UniProtKB-UniRule"/>
</dbReference>
<dbReference type="Pfam" id="PF08245">
    <property type="entry name" value="Mur_ligase_M"/>
    <property type="match status" value="1"/>
</dbReference>
<dbReference type="SUPFAM" id="SSF53244">
    <property type="entry name" value="MurD-like peptide ligases, peptide-binding domain"/>
    <property type="match status" value="1"/>
</dbReference>
<dbReference type="InterPro" id="IPR004101">
    <property type="entry name" value="Mur_ligase_C"/>
</dbReference>
<dbReference type="GO" id="GO:0005737">
    <property type="term" value="C:cytoplasm"/>
    <property type="evidence" value="ECO:0007669"/>
    <property type="project" value="UniProtKB-SubCell"/>
</dbReference>
<evidence type="ECO:0000256" key="1">
    <source>
        <dbReference type="ARBA" id="ARBA00004496"/>
    </source>
</evidence>
<evidence type="ECO:0000259" key="10">
    <source>
        <dbReference type="Pfam" id="PF08245"/>
    </source>
</evidence>
<keyword evidence="3 7" id="KW-0963">Cytoplasm</keyword>
<gene>
    <name evidence="7" type="primary">murD</name>
    <name evidence="11" type="ORF">HR15_11685</name>
</gene>
<evidence type="ECO:0000256" key="7">
    <source>
        <dbReference type="HAMAP-Rule" id="MF_00639"/>
    </source>
</evidence>
<dbReference type="EC" id="6.3.2.9" evidence="7 8"/>
<dbReference type="Gene3D" id="3.90.190.20">
    <property type="entry name" value="Mur ligase, C-terminal domain"/>
    <property type="match status" value="1"/>
</dbReference>
<feature type="domain" description="Mur ligase central" evidence="10">
    <location>
        <begin position="111"/>
        <end position="292"/>
    </location>
</feature>
<evidence type="ECO:0000256" key="4">
    <source>
        <dbReference type="ARBA" id="ARBA00022598"/>
    </source>
</evidence>
<dbReference type="Pfam" id="PF02875">
    <property type="entry name" value="Mur_ligase_C"/>
    <property type="match status" value="1"/>
</dbReference>
<dbReference type="GO" id="GO:0008360">
    <property type="term" value="P:regulation of cell shape"/>
    <property type="evidence" value="ECO:0007669"/>
    <property type="project" value="UniProtKB-KW"/>
</dbReference>
<dbReference type="PANTHER" id="PTHR43692">
    <property type="entry name" value="UDP-N-ACETYLMURAMOYLALANINE--D-GLUTAMATE LIGASE"/>
    <property type="match status" value="1"/>
</dbReference>
<evidence type="ECO:0000256" key="2">
    <source>
        <dbReference type="ARBA" id="ARBA00004752"/>
    </source>
</evidence>
<comment type="pathway">
    <text evidence="2 7 8">Cell wall biogenesis; peptidoglycan biosynthesis.</text>
</comment>
<keyword evidence="7 8" id="KW-0961">Cell wall biogenesis/degradation</keyword>
<evidence type="ECO:0000256" key="8">
    <source>
        <dbReference type="RuleBase" id="RU003664"/>
    </source>
</evidence>
<keyword evidence="6 7" id="KW-0067">ATP-binding</keyword>
<keyword evidence="7 8" id="KW-0573">Peptidoglycan synthesis</keyword>
<reference evidence="11 12" key="1">
    <citation type="submission" date="2014-08" db="EMBL/GenBank/DDBJ databases">
        <title>Porphyromonas gulae strain:COT-052_OH3439 Genome sequencing.</title>
        <authorList>
            <person name="Wallis C."/>
            <person name="Deusch O."/>
            <person name="O'Flynn C."/>
            <person name="Davis I."/>
            <person name="Jospin G."/>
            <person name="Darling A.E."/>
            <person name="Coil D.A."/>
            <person name="Alexiev A."/>
            <person name="Horsfall A."/>
            <person name="Kirkwood N."/>
            <person name="Harris S."/>
            <person name="Eisen J.A."/>
        </authorList>
    </citation>
    <scope>NUCLEOTIDE SEQUENCE [LARGE SCALE GENOMIC DNA]</scope>
    <source>
        <strain evidence="12">COT-052 OH3439</strain>
    </source>
</reference>
<dbReference type="AlphaFoldDB" id="A0A0A2EXX7"/>
<feature type="binding site" evidence="7">
    <location>
        <begin position="113"/>
        <end position="119"/>
    </location>
    <ligand>
        <name>ATP</name>
        <dbReference type="ChEBI" id="CHEBI:30616"/>
    </ligand>
</feature>
<dbReference type="EMBL" id="JRAK01000160">
    <property type="protein sequence ID" value="KGN83741.1"/>
    <property type="molecule type" value="Genomic_DNA"/>
</dbReference>
<organism evidence="11 12">
    <name type="scientific">Porphyromonas gulae</name>
    <dbReference type="NCBI Taxonomy" id="111105"/>
    <lineage>
        <taxon>Bacteria</taxon>
        <taxon>Pseudomonadati</taxon>
        <taxon>Bacteroidota</taxon>
        <taxon>Bacteroidia</taxon>
        <taxon>Bacteroidales</taxon>
        <taxon>Porphyromonadaceae</taxon>
        <taxon>Porphyromonas</taxon>
    </lineage>
</organism>
<dbReference type="Gene3D" id="3.40.1190.10">
    <property type="entry name" value="Mur-like, catalytic domain"/>
    <property type="match status" value="1"/>
</dbReference>
<feature type="domain" description="Mur ligase C-terminal" evidence="9">
    <location>
        <begin position="314"/>
        <end position="427"/>
    </location>
</feature>
<dbReference type="InterPro" id="IPR036565">
    <property type="entry name" value="Mur-like_cat_sf"/>
</dbReference>
<accession>A0A0A2EXX7</accession>